<dbReference type="InterPro" id="IPR025709">
    <property type="entry name" value="Leu_tRNA-synth_edit"/>
</dbReference>
<organism evidence="14 15">
    <name type="scientific">Providencia huaxiensis</name>
    <dbReference type="NCBI Taxonomy" id="2027290"/>
    <lineage>
        <taxon>Bacteria</taxon>
        <taxon>Pseudomonadati</taxon>
        <taxon>Pseudomonadota</taxon>
        <taxon>Gammaproteobacteria</taxon>
        <taxon>Enterobacterales</taxon>
        <taxon>Morganellaceae</taxon>
        <taxon>Providencia</taxon>
    </lineage>
</organism>
<dbReference type="PANTHER" id="PTHR43740:SF2">
    <property type="entry name" value="LEUCINE--TRNA LIGASE, MITOCHONDRIAL"/>
    <property type="match status" value="1"/>
</dbReference>
<evidence type="ECO:0000256" key="6">
    <source>
        <dbReference type="ARBA" id="ARBA00023146"/>
    </source>
</evidence>
<evidence type="ECO:0000259" key="10">
    <source>
        <dbReference type="Pfam" id="PF00133"/>
    </source>
</evidence>
<dbReference type="FunFam" id="1.10.730.10:FF:000002">
    <property type="entry name" value="Leucine--tRNA ligase"/>
    <property type="match status" value="1"/>
</dbReference>
<dbReference type="SUPFAM" id="SSF47323">
    <property type="entry name" value="Anticodon-binding domain of a subclass of class I aminoacyl-tRNA synthetases"/>
    <property type="match status" value="1"/>
</dbReference>
<dbReference type="InterPro" id="IPR002300">
    <property type="entry name" value="aa-tRNA-synth_Ia"/>
</dbReference>
<dbReference type="EMBL" id="JAGKLY010000007">
    <property type="protein sequence ID" value="MBQ0269792.1"/>
    <property type="molecule type" value="Genomic_DNA"/>
</dbReference>
<keyword evidence="2 8" id="KW-0436">Ligase</keyword>
<dbReference type="CDD" id="cd07958">
    <property type="entry name" value="Anticodon_Ia_Leu_BEm"/>
    <property type="match status" value="1"/>
</dbReference>
<dbReference type="AlphaFoldDB" id="A0A8I2IP57"/>
<dbReference type="Proteomes" id="UP000674270">
    <property type="component" value="Unassembled WGS sequence"/>
</dbReference>
<evidence type="ECO:0000256" key="3">
    <source>
        <dbReference type="ARBA" id="ARBA00022741"/>
    </source>
</evidence>
<evidence type="ECO:0000256" key="8">
    <source>
        <dbReference type="HAMAP-Rule" id="MF_00049"/>
    </source>
</evidence>
<dbReference type="InterPro" id="IPR014729">
    <property type="entry name" value="Rossmann-like_a/b/a_fold"/>
</dbReference>
<dbReference type="RefSeq" id="WP_210843422.1">
    <property type="nucleotide sequence ID" value="NZ_JAGKLY010000007.1"/>
</dbReference>
<dbReference type="FunFam" id="3.40.50.620:FF:000060">
    <property type="entry name" value="Leucine--tRNA ligase"/>
    <property type="match status" value="1"/>
</dbReference>
<comment type="subcellular location">
    <subcellularLocation>
        <location evidence="8">Cytoplasm</location>
    </subcellularLocation>
</comment>
<evidence type="ECO:0000256" key="9">
    <source>
        <dbReference type="RuleBase" id="RU363039"/>
    </source>
</evidence>
<sequence length="906" mass="103086">MNYSEIEKKWNSHWSKTDAYSVSINSSKPKYYCLDMFPYPSGSGLHVGHPLGYIATDVVSRFKRLQGYNVLHCMGFDSFGLPAEQYAIETGQHPKKTTNKNITMFKSQLDRMGLSLDPKREIRTSSPDYYRWTQWIFCQLFDSWYDFTENIAKPINYLIQLFELNGSNGINSSGVTQFSRHEWEAFNEKERLDILMEYRLAYLSSALVNWCPKLGTVLANDEVINGYSERGGFPVERKSMKQWMLRITAYSDRLLDNLHKLDFPKSLKELQRNWIGKSKGVAVNFKVHGVQNHIEVFTSRVETICGVTFLAVSPESPLVDEFTTPDRVDAVTEFLSLNSKRSERDRLADLNNTNGVFTGSWVINPINGKQVPVWVADYVIATYGTGAVMAVPAHDDRDRRFANKYGLEQVTVIDESNTLVNSLEFTGMKTFLGKKNILNKLLKANICNEKTSYKMRDAVFGRQRYWGEPIPVYYDDGIPKLVPVSELPVVLPEVENYKPTSTGQPPLGHAADWLFKGKYPYELSTMPGWAGSSWYFLRYMEPDCNTEIASRNSSDYWASVDLYMGGSEHATGHLLYSRFWNMFLYDLGCVSFEEPFKKIVNQGMIEGKSALIHRVVGENKYVSSDISDNYITSQIHISSDLVDGSTVLVDKLRAWRVDFLDSEFIFNGDTFLCEHKIEKMSKSKHNVTNPNDVISVYGADVFRMYEMYLGPITQSKPWSISGIDGLSRFLKRFISIYQTETGISKVVQEAPTQSELELLHVAIKKVSEDIEKLNHNTAIAALMICVNGLIKEKCHKCEILIPLAIIASPFIVYVTQELWVGALKQTGNIFEQALPIFNEANFKKVNYCYPISINGKVRANITFDLDASEESVTPLVLENEKVKKWIADKPVKKVILVKGKIVNVVI</sequence>
<proteinExistence type="inferred from homology"/>
<keyword evidence="6 8" id="KW-0030">Aminoacyl-tRNA synthetase</keyword>
<evidence type="ECO:0000259" key="13">
    <source>
        <dbReference type="Pfam" id="PF13603"/>
    </source>
</evidence>
<comment type="similarity">
    <text evidence="1 8 9">Belongs to the class-I aminoacyl-tRNA synthetase family.</text>
</comment>
<evidence type="ECO:0000259" key="11">
    <source>
        <dbReference type="Pfam" id="PF08264"/>
    </source>
</evidence>
<dbReference type="SUPFAM" id="SSF50677">
    <property type="entry name" value="ValRS/IleRS/LeuRS editing domain"/>
    <property type="match status" value="1"/>
</dbReference>
<dbReference type="GO" id="GO:0006429">
    <property type="term" value="P:leucyl-tRNA aminoacylation"/>
    <property type="evidence" value="ECO:0007669"/>
    <property type="project" value="UniProtKB-UniRule"/>
</dbReference>
<dbReference type="PRINTS" id="PR00985">
    <property type="entry name" value="TRNASYNTHLEU"/>
</dbReference>
<evidence type="ECO:0000256" key="5">
    <source>
        <dbReference type="ARBA" id="ARBA00022917"/>
    </source>
</evidence>
<evidence type="ECO:0000313" key="14">
    <source>
        <dbReference type="EMBL" id="MBQ0269792.1"/>
    </source>
</evidence>
<comment type="caution">
    <text evidence="14">The sequence shown here is derived from an EMBL/GenBank/DDBJ whole genome shotgun (WGS) entry which is preliminary data.</text>
</comment>
<dbReference type="InterPro" id="IPR002302">
    <property type="entry name" value="Leu-tRNA-ligase"/>
</dbReference>
<dbReference type="Pfam" id="PF00133">
    <property type="entry name" value="tRNA-synt_1"/>
    <property type="match status" value="1"/>
</dbReference>
<dbReference type="InterPro" id="IPR009008">
    <property type="entry name" value="Val/Leu/Ile-tRNA-synth_edit"/>
</dbReference>
<feature type="short sequence motif" description="'KMSKS' region" evidence="8">
    <location>
        <begin position="679"/>
        <end position="683"/>
    </location>
</feature>
<feature type="binding site" evidence="8">
    <location>
        <position position="682"/>
    </location>
    <ligand>
        <name>ATP</name>
        <dbReference type="ChEBI" id="CHEBI:30616"/>
    </ligand>
</feature>
<evidence type="ECO:0000259" key="12">
    <source>
        <dbReference type="Pfam" id="PF09334"/>
    </source>
</evidence>
<evidence type="ECO:0000256" key="1">
    <source>
        <dbReference type="ARBA" id="ARBA00005594"/>
    </source>
</evidence>
<dbReference type="InterPro" id="IPR013155">
    <property type="entry name" value="M/V/L/I-tRNA-synth_anticd-bd"/>
</dbReference>
<dbReference type="Gene3D" id="1.10.730.10">
    <property type="entry name" value="Isoleucyl-tRNA Synthetase, Domain 1"/>
    <property type="match status" value="1"/>
</dbReference>
<dbReference type="GO" id="GO:0005524">
    <property type="term" value="F:ATP binding"/>
    <property type="evidence" value="ECO:0007669"/>
    <property type="project" value="UniProtKB-UniRule"/>
</dbReference>
<dbReference type="Gene3D" id="3.40.50.620">
    <property type="entry name" value="HUPs"/>
    <property type="match status" value="3"/>
</dbReference>
<dbReference type="InterPro" id="IPR009080">
    <property type="entry name" value="tRNAsynth_Ia_anticodon-bd"/>
</dbReference>
<evidence type="ECO:0000256" key="4">
    <source>
        <dbReference type="ARBA" id="ARBA00022840"/>
    </source>
</evidence>
<feature type="domain" description="Methionyl/Leucyl tRNA synthetase" evidence="12">
    <location>
        <begin position="37"/>
        <end position="141"/>
    </location>
</feature>
<name>A0A8I2IP57_9GAMM</name>
<keyword evidence="8" id="KW-0963">Cytoplasm</keyword>
<evidence type="ECO:0000313" key="15">
    <source>
        <dbReference type="Proteomes" id="UP000674270"/>
    </source>
</evidence>
<dbReference type="Pfam" id="PF09334">
    <property type="entry name" value="tRNA-synt_1g"/>
    <property type="match status" value="1"/>
</dbReference>
<comment type="catalytic activity">
    <reaction evidence="7 8">
        <text>tRNA(Leu) + L-leucine + ATP = L-leucyl-tRNA(Leu) + AMP + diphosphate</text>
        <dbReference type="Rhea" id="RHEA:11688"/>
        <dbReference type="Rhea" id="RHEA-COMP:9613"/>
        <dbReference type="Rhea" id="RHEA-COMP:9622"/>
        <dbReference type="ChEBI" id="CHEBI:30616"/>
        <dbReference type="ChEBI" id="CHEBI:33019"/>
        <dbReference type="ChEBI" id="CHEBI:57427"/>
        <dbReference type="ChEBI" id="CHEBI:78442"/>
        <dbReference type="ChEBI" id="CHEBI:78494"/>
        <dbReference type="ChEBI" id="CHEBI:456215"/>
        <dbReference type="EC" id="6.1.1.4"/>
    </reaction>
</comment>
<protein>
    <recommendedName>
        <fullName evidence="8">Leucine--tRNA ligase</fullName>
        <ecNumber evidence="8">6.1.1.4</ecNumber>
    </recommendedName>
    <alternativeName>
        <fullName evidence="8">Leucyl-tRNA synthetase</fullName>
        <shortName evidence="8">LeuRS</shortName>
    </alternativeName>
</protein>
<dbReference type="GO" id="GO:0004823">
    <property type="term" value="F:leucine-tRNA ligase activity"/>
    <property type="evidence" value="ECO:0007669"/>
    <property type="project" value="UniProtKB-UniRule"/>
</dbReference>
<dbReference type="CDD" id="cd00812">
    <property type="entry name" value="LeuRS_core"/>
    <property type="match status" value="1"/>
</dbReference>
<feature type="domain" description="Aminoacyl-tRNA synthetase class Ia" evidence="10">
    <location>
        <begin position="672"/>
        <end position="707"/>
    </location>
</feature>
<dbReference type="SUPFAM" id="SSF52374">
    <property type="entry name" value="Nucleotidylyl transferase"/>
    <property type="match status" value="1"/>
</dbReference>
<dbReference type="HAMAP" id="MF_00049_B">
    <property type="entry name" value="Leu_tRNA_synth_B"/>
    <property type="match status" value="1"/>
</dbReference>
<dbReference type="InterPro" id="IPR015413">
    <property type="entry name" value="Methionyl/Leucyl_tRNA_Synth"/>
</dbReference>
<dbReference type="GO" id="GO:0005829">
    <property type="term" value="C:cytosol"/>
    <property type="evidence" value="ECO:0007669"/>
    <property type="project" value="TreeGrafter"/>
</dbReference>
<comment type="caution">
    <text evidence="8">Lacks conserved residue(s) required for the propagation of feature annotation.</text>
</comment>
<keyword evidence="4 8" id="KW-0067">ATP-binding</keyword>
<keyword evidence="5 8" id="KW-0648">Protein biosynthesis</keyword>
<dbReference type="GO" id="GO:0002161">
    <property type="term" value="F:aminoacyl-tRNA deacylase activity"/>
    <property type="evidence" value="ECO:0007669"/>
    <property type="project" value="InterPro"/>
</dbReference>
<keyword evidence="3 8" id="KW-0547">Nucleotide-binding</keyword>
<dbReference type="EC" id="6.1.1.4" evidence="8"/>
<gene>
    <name evidence="8" type="primary">leuS</name>
    <name evidence="14" type="ORF">J7T18_15945</name>
</gene>
<dbReference type="Pfam" id="PF13603">
    <property type="entry name" value="tRNA-synt_1_2"/>
    <property type="match status" value="1"/>
</dbReference>
<evidence type="ECO:0000256" key="7">
    <source>
        <dbReference type="ARBA" id="ARBA00047469"/>
    </source>
</evidence>
<reference evidence="14" key="1">
    <citation type="submission" date="2021-03" db="EMBL/GenBank/DDBJ databases">
        <authorList>
            <person name="Stanton E."/>
        </authorList>
    </citation>
    <scope>NUCLEOTIDE SEQUENCE</scope>
    <source>
        <strain evidence="14">2020EL-00113</strain>
    </source>
</reference>
<dbReference type="Pfam" id="PF08264">
    <property type="entry name" value="Anticodon_1"/>
    <property type="match status" value="1"/>
</dbReference>
<accession>A0A8I2IP57</accession>
<feature type="domain" description="Methionyl/Valyl/Leucyl/Isoleucyl-tRNA synthetase anticodon-binding" evidence="11">
    <location>
        <begin position="757"/>
        <end position="869"/>
    </location>
</feature>
<feature type="domain" description="Leucyl-tRNA synthetase editing" evidence="13">
    <location>
        <begin position="272"/>
        <end position="419"/>
    </location>
</feature>
<dbReference type="NCBIfam" id="TIGR00396">
    <property type="entry name" value="leuS_bact"/>
    <property type="match status" value="1"/>
</dbReference>
<evidence type="ECO:0000256" key="2">
    <source>
        <dbReference type="ARBA" id="ARBA00022598"/>
    </source>
</evidence>
<dbReference type="PANTHER" id="PTHR43740">
    <property type="entry name" value="LEUCYL-TRNA SYNTHETASE"/>
    <property type="match status" value="1"/>
</dbReference>